<feature type="transmembrane region" description="Helical" evidence="6">
    <location>
        <begin position="204"/>
        <end position="226"/>
    </location>
</feature>
<dbReference type="InterPro" id="IPR003661">
    <property type="entry name" value="HisK_dim/P_dom"/>
</dbReference>
<dbReference type="PANTHER" id="PTHR43547:SF2">
    <property type="entry name" value="HYBRID SIGNAL TRANSDUCTION HISTIDINE KINASE C"/>
    <property type="match status" value="1"/>
</dbReference>
<proteinExistence type="predicted"/>
<gene>
    <name evidence="8" type="ORF">QOZ92_003159</name>
</gene>
<dbReference type="Pfam" id="PF00512">
    <property type="entry name" value="HisKA"/>
    <property type="match status" value="1"/>
</dbReference>
<dbReference type="CDD" id="cd00082">
    <property type="entry name" value="HisKA"/>
    <property type="match status" value="1"/>
</dbReference>
<dbReference type="PROSITE" id="PS50109">
    <property type="entry name" value="HIS_KIN"/>
    <property type="match status" value="1"/>
</dbReference>
<keyword evidence="6" id="KW-1133">Transmembrane helix</keyword>
<feature type="domain" description="Histidine kinase" evidence="7">
    <location>
        <begin position="405"/>
        <end position="627"/>
    </location>
</feature>
<keyword evidence="6" id="KW-0472">Membrane</keyword>
<organism evidence="8 9">
    <name type="scientific">Paraclostridium ghonii</name>
    <dbReference type="NCBI Taxonomy" id="29358"/>
    <lineage>
        <taxon>Bacteria</taxon>
        <taxon>Bacillati</taxon>
        <taxon>Bacillota</taxon>
        <taxon>Clostridia</taxon>
        <taxon>Peptostreptococcales</taxon>
        <taxon>Peptostreptococcaceae</taxon>
        <taxon>Paraclostridium</taxon>
    </lineage>
</organism>
<feature type="transmembrane region" description="Helical" evidence="6">
    <location>
        <begin position="15"/>
        <end position="36"/>
    </location>
</feature>
<keyword evidence="9" id="KW-1185">Reference proteome</keyword>
<keyword evidence="5" id="KW-0902">Two-component regulatory system</keyword>
<keyword evidence="6" id="KW-0812">Transmembrane</keyword>
<dbReference type="InterPro" id="IPR003594">
    <property type="entry name" value="HATPase_dom"/>
</dbReference>
<comment type="catalytic activity">
    <reaction evidence="1">
        <text>ATP + protein L-histidine = ADP + protein N-phospho-L-histidine.</text>
        <dbReference type="EC" id="2.7.13.3"/>
    </reaction>
</comment>
<evidence type="ECO:0000313" key="8">
    <source>
        <dbReference type="EMBL" id="MDQ0558024.1"/>
    </source>
</evidence>
<feature type="transmembrane region" description="Helical" evidence="6">
    <location>
        <begin position="238"/>
        <end position="259"/>
    </location>
</feature>
<feature type="transmembrane region" description="Helical" evidence="6">
    <location>
        <begin position="143"/>
        <end position="161"/>
    </location>
</feature>
<feature type="transmembrane region" description="Helical" evidence="6">
    <location>
        <begin position="78"/>
        <end position="98"/>
    </location>
</feature>
<dbReference type="SUPFAM" id="SSF47384">
    <property type="entry name" value="Homodimeric domain of signal transducing histidine kinase"/>
    <property type="match status" value="1"/>
</dbReference>
<dbReference type="SUPFAM" id="SSF55874">
    <property type="entry name" value="ATPase domain of HSP90 chaperone/DNA topoisomerase II/histidine kinase"/>
    <property type="match status" value="1"/>
</dbReference>
<comment type="caution">
    <text evidence="8">The sequence shown here is derived from an EMBL/GenBank/DDBJ whole genome shotgun (WGS) entry which is preliminary data.</text>
</comment>
<dbReference type="PANTHER" id="PTHR43547">
    <property type="entry name" value="TWO-COMPONENT HISTIDINE KINASE"/>
    <property type="match status" value="1"/>
</dbReference>
<evidence type="ECO:0000256" key="4">
    <source>
        <dbReference type="ARBA" id="ARBA00022777"/>
    </source>
</evidence>
<evidence type="ECO:0000256" key="5">
    <source>
        <dbReference type="ARBA" id="ARBA00023012"/>
    </source>
</evidence>
<feature type="transmembrane region" description="Helical" evidence="6">
    <location>
        <begin position="173"/>
        <end position="197"/>
    </location>
</feature>
<keyword evidence="4 8" id="KW-0808">Transferase</keyword>
<dbReference type="EMBL" id="JAUSWG010000017">
    <property type="protein sequence ID" value="MDQ0558024.1"/>
    <property type="molecule type" value="Genomic_DNA"/>
</dbReference>
<dbReference type="EC" id="2.7.13.3" evidence="2"/>
<dbReference type="InterPro" id="IPR036097">
    <property type="entry name" value="HisK_dim/P_sf"/>
</dbReference>
<dbReference type="InterPro" id="IPR036890">
    <property type="entry name" value="HATPase_C_sf"/>
</dbReference>
<dbReference type="InterPro" id="IPR005467">
    <property type="entry name" value="His_kinase_dom"/>
</dbReference>
<dbReference type="Pfam" id="PF02518">
    <property type="entry name" value="HATPase_c"/>
    <property type="match status" value="1"/>
</dbReference>
<evidence type="ECO:0000256" key="6">
    <source>
        <dbReference type="SAM" id="Phobius"/>
    </source>
</evidence>
<keyword evidence="4 8" id="KW-0418">Kinase</keyword>
<reference evidence="8 9" key="1">
    <citation type="submission" date="2023-07" db="EMBL/GenBank/DDBJ databases">
        <title>Genomic Encyclopedia of Type Strains, Phase IV (KMG-IV): sequencing the most valuable type-strain genomes for metagenomic binning, comparative biology and taxonomic classification.</title>
        <authorList>
            <person name="Goeker M."/>
        </authorList>
    </citation>
    <scope>NUCLEOTIDE SEQUENCE [LARGE SCALE GENOMIC DNA]</scope>
    <source>
        <strain evidence="8 9">DSM 15049</strain>
    </source>
</reference>
<evidence type="ECO:0000259" key="7">
    <source>
        <dbReference type="PROSITE" id="PS50109"/>
    </source>
</evidence>
<evidence type="ECO:0000313" key="9">
    <source>
        <dbReference type="Proteomes" id="UP001232584"/>
    </source>
</evidence>
<dbReference type="Proteomes" id="UP001232584">
    <property type="component" value="Unassembled WGS sequence"/>
</dbReference>
<dbReference type="GO" id="GO:0016301">
    <property type="term" value="F:kinase activity"/>
    <property type="evidence" value="ECO:0007669"/>
    <property type="project" value="UniProtKB-KW"/>
</dbReference>
<dbReference type="PRINTS" id="PR00344">
    <property type="entry name" value="BCTRLSENSOR"/>
</dbReference>
<feature type="transmembrane region" description="Helical" evidence="6">
    <location>
        <begin position="48"/>
        <end position="71"/>
    </location>
</feature>
<protein>
    <recommendedName>
        <fullName evidence="2">histidine kinase</fullName>
        <ecNumber evidence="2">2.7.13.3</ecNumber>
    </recommendedName>
</protein>
<dbReference type="RefSeq" id="WP_307509928.1">
    <property type="nucleotide sequence ID" value="NZ_BAAACE010000030.1"/>
</dbReference>
<dbReference type="InterPro" id="IPR004358">
    <property type="entry name" value="Sig_transdc_His_kin-like_C"/>
</dbReference>
<dbReference type="Gene3D" id="1.10.287.130">
    <property type="match status" value="1"/>
</dbReference>
<evidence type="ECO:0000256" key="2">
    <source>
        <dbReference type="ARBA" id="ARBA00012438"/>
    </source>
</evidence>
<accession>A0ABU0N4W7</accession>
<feature type="transmembrane region" description="Helical" evidence="6">
    <location>
        <begin position="110"/>
        <end position="131"/>
    </location>
</feature>
<evidence type="ECO:0000256" key="3">
    <source>
        <dbReference type="ARBA" id="ARBA00022553"/>
    </source>
</evidence>
<sequence length="655" mass="75489">MQIINREYTINEKRLLIYVIFSMLALSIVIIATVFFKDNMNPNYLESTLYFIKLFNFMISILGIGSCLISYNRTKNESIFIISLMYIGLSVGILFGHVDYLPFYNKELEISIYIIVSSSLLRICLLILSILPQNKLRTILITNKKISILMVIFLTIIFGTIERRLSIHNYQFSYNFFLFYNVFLICSYIICSAVLFVKSIKEKEYIFVVLSSSISVLAIKAAYAIYISSRLTFYTKLVSVSLTYICFFIVIIGALIELFMYMSSTKILNDNLKLFYSLSENDKHSFMLIFDENMNLLYANKKVLDYYSCGNDTNKLTSIFKDKINLINEENKIIDSLNSKNSWRGIIQIEEINITLDCCVQLINSAKNGKEIAVTYIDISDVVNRELEVKNLKVYDKEKTEFIANISHELKTPLNLLYSSIQLLDKLSLRESLDFISIYHKYSKTLRTNCKRMTRLVNNIMDLSKIDLGILTGNFNNYNIISIIEDVTLSVVEYAASKDINIQFDTYEEEQIIKCDASMIERVILNLLSNAIKFSNKNSNIYVNLTIDDNWIKIIVRDEGIGISKENQEIIFDKFIQIDKSFTRENEGSGIGLSIVRSILNLHEGTISVESDLNKGSSFKVFLPNIRIENCAPLIYNIDEYIAELELSDIYEVVT</sequence>
<name>A0ABU0N4W7_9FIRM</name>
<dbReference type="SMART" id="SM00388">
    <property type="entry name" value="HisKA"/>
    <property type="match status" value="1"/>
</dbReference>
<keyword evidence="3" id="KW-0597">Phosphoprotein</keyword>
<evidence type="ECO:0000256" key="1">
    <source>
        <dbReference type="ARBA" id="ARBA00000085"/>
    </source>
</evidence>
<dbReference type="Gene3D" id="3.30.565.10">
    <property type="entry name" value="Histidine kinase-like ATPase, C-terminal domain"/>
    <property type="match status" value="1"/>
</dbReference>
<dbReference type="SMART" id="SM00387">
    <property type="entry name" value="HATPase_c"/>
    <property type="match status" value="1"/>
</dbReference>